<organism evidence="1 2">
    <name type="scientific">Hyaloscypha hepaticicola</name>
    <dbReference type="NCBI Taxonomy" id="2082293"/>
    <lineage>
        <taxon>Eukaryota</taxon>
        <taxon>Fungi</taxon>
        <taxon>Dikarya</taxon>
        <taxon>Ascomycota</taxon>
        <taxon>Pezizomycotina</taxon>
        <taxon>Leotiomycetes</taxon>
        <taxon>Helotiales</taxon>
        <taxon>Hyaloscyphaceae</taxon>
        <taxon>Hyaloscypha</taxon>
    </lineage>
</organism>
<gene>
    <name evidence="1" type="ORF">NA56DRAFT_742675</name>
</gene>
<dbReference type="Proteomes" id="UP000235672">
    <property type="component" value="Unassembled WGS sequence"/>
</dbReference>
<name>A0A2J6QQL5_9HELO</name>
<accession>A0A2J6QQL5</accession>
<dbReference type="OrthoDB" id="3553147at2759"/>
<protein>
    <recommendedName>
        <fullName evidence="3">Heterokaryon incompatibility domain-containing protein</fullName>
    </recommendedName>
</protein>
<dbReference type="EMBL" id="KZ613464">
    <property type="protein sequence ID" value="PMD28552.1"/>
    <property type="molecule type" value="Genomic_DNA"/>
</dbReference>
<evidence type="ECO:0008006" key="3">
    <source>
        <dbReference type="Google" id="ProtNLM"/>
    </source>
</evidence>
<sequence>MRSDVDQYLAKADINNFCLPLLRSLIAGHEFEGAERAWAELIELCGNPSTAEMSLTDVRPLLTKDLVELMSSMTLAEEDRVPFRGGKGCVGLIPKEASFDSQVWILFDCPVPVVLRPMDDYYTMVGVAYVDSFMHGESCSDMPSVVEIGEKYGDYEISTSHQIKILRKERFSVVRVLDKSVGQSLVVEIFELIDLSDY</sequence>
<evidence type="ECO:0000313" key="2">
    <source>
        <dbReference type="Proteomes" id="UP000235672"/>
    </source>
</evidence>
<reference evidence="1 2" key="1">
    <citation type="submission" date="2016-05" db="EMBL/GenBank/DDBJ databases">
        <title>A degradative enzymes factory behind the ericoid mycorrhizal symbiosis.</title>
        <authorList>
            <consortium name="DOE Joint Genome Institute"/>
            <person name="Martino E."/>
            <person name="Morin E."/>
            <person name="Grelet G."/>
            <person name="Kuo A."/>
            <person name="Kohler A."/>
            <person name="Daghino S."/>
            <person name="Barry K."/>
            <person name="Choi C."/>
            <person name="Cichocki N."/>
            <person name="Clum A."/>
            <person name="Copeland A."/>
            <person name="Hainaut M."/>
            <person name="Haridas S."/>
            <person name="Labutti K."/>
            <person name="Lindquist E."/>
            <person name="Lipzen A."/>
            <person name="Khouja H.-R."/>
            <person name="Murat C."/>
            <person name="Ohm R."/>
            <person name="Olson A."/>
            <person name="Spatafora J."/>
            <person name="Veneault-Fourrey C."/>
            <person name="Henrissat B."/>
            <person name="Grigoriev I."/>
            <person name="Martin F."/>
            <person name="Perotto S."/>
        </authorList>
    </citation>
    <scope>NUCLEOTIDE SEQUENCE [LARGE SCALE GENOMIC DNA]</scope>
    <source>
        <strain evidence="1 2">UAMH 7357</strain>
    </source>
</reference>
<dbReference type="AlphaFoldDB" id="A0A2J6QQL5"/>
<evidence type="ECO:0000313" key="1">
    <source>
        <dbReference type="EMBL" id="PMD28552.1"/>
    </source>
</evidence>
<proteinExistence type="predicted"/>
<keyword evidence="2" id="KW-1185">Reference proteome</keyword>